<keyword evidence="5" id="KW-1185">Reference proteome</keyword>
<dbReference type="PATRIC" id="fig|1123384.7.peg.565"/>
<evidence type="ECO:0000256" key="3">
    <source>
        <dbReference type="SAM" id="Phobius"/>
    </source>
</evidence>
<keyword evidence="1" id="KW-0175">Coiled coil</keyword>
<dbReference type="RefSeq" id="WP_051368803.1">
    <property type="nucleotide sequence ID" value="NC_022795.1"/>
</dbReference>
<dbReference type="InterPro" id="IPR046118">
    <property type="entry name" value="DUF6115"/>
</dbReference>
<evidence type="ECO:0000313" key="5">
    <source>
        <dbReference type="Proteomes" id="UP000077469"/>
    </source>
</evidence>
<feature type="region of interest" description="Disordered" evidence="2">
    <location>
        <begin position="103"/>
        <end position="131"/>
    </location>
</feature>
<evidence type="ECO:0000256" key="2">
    <source>
        <dbReference type="SAM" id="MobiDB-lite"/>
    </source>
</evidence>
<dbReference type="Proteomes" id="UP000077469">
    <property type="component" value="Chromosome"/>
</dbReference>
<protein>
    <submittedName>
        <fullName evidence="4">Uncharacterized protein</fullName>
    </submittedName>
</protein>
<keyword evidence="3" id="KW-0472">Membrane</keyword>
<organism evidence="4 5">
    <name type="scientific">Pseudothermotoga hypogea DSM 11164 = NBRC 106472</name>
    <dbReference type="NCBI Taxonomy" id="1123384"/>
    <lineage>
        <taxon>Bacteria</taxon>
        <taxon>Thermotogati</taxon>
        <taxon>Thermotogota</taxon>
        <taxon>Thermotogae</taxon>
        <taxon>Thermotogales</taxon>
        <taxon>Thermotogaceae</taxon>
        <taxon>Pseudothermotoga</taxon>
    </lineage>
</organism>
<evidence type="ECO:0000313" key="4">
    <source>
        <dbReference type="EMBL" id="AJC73323.1"/>
    </source>
</evidence>
<feature type="coiled-coil region" evidence="1">
    <location>
        <begin position="25"/>
        <end position="84"/>
    </location>
</feature>
<dbReference type="OrthoDB" id="49273at2"/>
<dbReference type="EMBL" id="CP007141">
    <property type="protein sequence ID" value="AJC73323.1"/>
    <property type="molecule type" value="Genomic_DNA"/>
</dbReference>
<gene>
    <name evidence="4" type="ORF">AJ81_02875</name>
</gene>
<evidence type="ECO:0000256" key="1">
    <source>
        <dbReference type="SAM" id="Coils"/>
    </source>
</evidence>
<dbReference type="Pfam" id="PF19610">
    <property type="entry name" value="DUF6115"/>
    <property type="match status" value="1"/>
</dbReference>
<proteinExistence type="predicted"/>
<reference evidence="4 5" key="1">
    <citation type="submission" date="2014-01" db="EMBL/GenBank/DDBJ databases">
        <title>Genome sequencing of Thermotog hypogea.</title>
        <authorList>
            <person name="Zhang X."/>
            <person name="Alvare G."/>
            <person name="Fristensky B."/>
            <person name="Chen L."/>
            <person name="Suen T."/>
            <person name="Chen Q."/>
            <person name="Ma K."/>
        </authorList>
    </citation>
    <scope>NUCLEOTIDE SEQUENCE [LARGE SCALE GENOMIC DNA]</scope>
    <source>
        <strain evidence="4 5">DSM 11164</strain>
    </source>
</reference>
<accession>A0A0X1KPZ2</accession>
<name>A0A0X1KPZ2_9THEM</name>
<dbReference type="KEGG" id="phy:AJ81_02875"/>
<feature type="transmembrane region" description="Helical" evidence="3">
    <location>
        <begin position="6"/>
        <end position="25"/>
    </location>
</feature>
<keyword evidence="3" id="KW-0812">Transmembrane</keyword>
<sequence length="180" mass="21266">MSDIVYWLVVLCTVGTVTFAWGVFLNQVLHKRTKLDEEYEKFEERILELMGQFRHMSAVRLQMLDRKVEELRKLIKQANSLYSQLCVRETELMNSFGNVDQERVENPVETKQPHKEPEPVKEVRRVENSQEDSDLSIERKILLMYQEGKDEHQIAKELNMGVGEVNLVLSLFRFRSDSYQ</sequence>
<keyword evidence="3" id="KW-1133">Transmembrane helix</keyword>
<dbReference type="PaxDb" id="1123384-AJ81_02875"/>
<dbReference type="AlphaFoldDB" id="A0A0X1KPZ2"/>
<feature type="compositionally biased region" description="Basic and acidic residues" evidence="2">
    <location>
        <begin position="103"/>
        <end position="128"/>
    </location>
</feature>